<feature type="domain" description="HD-GYP" evidence="1">
    <location>
        <begin position="98"/>
        <end position="294"/>
    </location>
</feature>
<dbReference type="PROSITE" id="PS51832">
    <property type="entry name" value="HD_GYP"/>
    <property type="match status" value="1"/>
</dbReference>
<accession>A0ABW1IM31</accession>
<dbReference type="InterPro" id="IPR003607">
    <property type="entry name" value="HD/PDEase_dom"/>
</dbReference>
<comment type="caution">
    <text evidence="2">The sequence shown here is derived from an EMBL/GenBank/DDBJ whole genome shotgun (WGS) entry which is preliminary data.</text>
</comment>
<dbReference type="Proteomes" id="UP001596250">
    <property type="component" value="Unassembled WGS sequence"/>
</dbReference>
<evidence type="ECO:0000259" key="1">
    <source>
        <dbReference type="PROSITE" id="PS51832"/>
    </source>
</evidence>
<gene>
    <name evidence="2" type="ORF">ACFPXP_06790</name>
</gene>
<dbReference type="EC" id="3.1.4.-" evidence="2"/>
<proteinExistence type="predicted"/>
<reference evidence="3" key="1">
    <citation type="journal article" date="2019" name="Int. J. Syst. Evol. Microbiol.">
        <title>The Global Catalogue of Microorganisms (GCM) 10K type strain sequencing project: providing services to taxonomists for standard genome sequencing and annotation.</title>
        <authorList>
            <consortium name="The Broad Institute Genomics Platform"/>
            <consortium name="The Broad Institute Genome Sequencing Center for Infectious Disease"/>
            <person name="Wu L."/>
            <person name="Ma J."/>
        </authorList>
    </citation>
    <scope>NUCLEOTIDE SEQUENCE [LARGE SCALE GENOMIC DNA]</scope>
    <source>
        <strain evidence="3">CCM 8749</strain>
    </source>
</reference>
<keyword evidence="2" id="KW-0378">Hydrolase</keyword>
<dbReference type="EMBL" id="JBHSQV010000036">
    <property type="protein sequence ID" value="MFC5986137.1"/>
    <property type="molecule type" value="Genomic_DNA"/>
</dbReference>
<dbReference type="CDD" id="cd00077">
    <property type="entry name" value="HDc"/>
    <property type="match status" value="1"/>
</dbReference>
<evidence type="ECO:0000313" key="2">
    <source>
        <dbReference type="EMBL" id="MFC5986137.1"/>
    </source>
</evidence>
<dbReference type="Pfam" id="PF13487">
    <property type="entry name" value="HD_5"/>
    <property type="match status" value="1"/>
</dbReference>
<evidence type="ECO:0000313" key="3">
    <source>
        <dbReference type="Proteomes" id="UP001596250"/>
    </source>
</evidence>
<organism evidence="2 3">
    <name type="scientific">Marinicrinis lubricantis</name>
    <dbReference type="NCBI Taxonomy" id="2086470"/>
    <lineage>
        <taxon>Bacteria</taxon>
        <taxon>Bacillati</taxon>
        <taxon>Bacillota</taxon>
        <taxon>Bacilli</taxon>
        <taxon>Bacillales</taxon>
        <taxon>Paenibacillaceae</taxon>
    </lineage>
</organism>
<dbReference type="PANTHER" id="PTHR43155">
    <property type="entry name" value="CYCLIC DI-GMP PHOSPHODIESTERASE PA4108-RELATED"/>
    <property type="match status" value="1"/>
</dbReference>
<name>A0ABW1IM31_9BACL</name>
<dbReference type="InterPro" id="IPR037522">
    <property type="entry name" value="HD_GYP_dom"/>
</dbReference>
<dbReference type="Gene3D" id="1.10.3210.10">
    <property type="entry name" value="Hypothetical protein af1432"/>
    <property type="match status" value="1"/>
</dbReference>
<dbReference type="PANTHER" id="PTHR43155:SF2">
    <property type="entry name" value="CYCLIC DI-GMP PHOSPHODIESTERASE PA4108"/>
    <property type="match status" value="1"/>
</dbReference>
<dbReference type="GO" id="GO:0016787">
    <property type="term" value="F:hydrolase activity"/>
    <property type="evidence" value="ECO:0007669"/>
    <property type="project" value="UniProtKB-KW"/>
</dbReference>
<keyword evidence="3" id="KW-1185">Reference proteome</keyword>
<sequence>MKGSNLEQLRMKTNCTNSYTPHRSNNLIISSSSNLTFPEIKRLVSQNVTILNEERKPYCNVQLIDQSVRELQDAFRIAKAFRRLPLKSLRDQIIPIIIQICHIHEIGHIYATMAKRDAYTYTHCVGVTMITRIIGICQGLSEEELKELTICAFLHDIGKIKVPLEVLHKSGKLSSMEFEEMKKHSKYGYDLLRRIPGISERTALVALQHHEREDGSGYPSGIKGDRIETFSKIVAIADVFHAMISKRSYKASIPLFEVLRVMSEDAHDKFDSTLSVHFFQIVMEWLIGNRVLLTNGTVGEIMDIHSYDPIHPVIEVNGKPIDLSRKTELDIEAIL</sequence>
<dbReference type="RefSeq" id="WP_379893470.1">
    <property type="nucleotide sequence ID" value="NZ_CBCSCT010000001.1"/>
</dbReference>
<protein>
    <submittedName>
        <fullName evidence="2">HD-GYP domain-containing protein</fullName>
        <ecNumber evidence="2">3.1.4.-</ecNumber>
    </submittedName>
</protein>
<dbReference type="SMART" id="SM00471">
    <property type="entry name" value="HDc"/>
    <property type="match status" value="1"/>
</dbReference>
<dbReference type="SUPFAM" id="SSF109604">
    <property type="entry name" value="HD-domain/PDEase-like"/>
    <property type="match status" value="1"/>
</dbReference>